<dbReference type="AlphaFoldDB" id="A0A074XGK1"/>
<dbReference type="GeneID" id="25415062"/>
<sequence>MAHHLWKAVGLCRPSVQSFISISRVSYSSSHPVDESTSELLEKKITRDKKREFRRMKLLTDPEWTLHIRKRAQKNHTKYRASRTEEHYQAILQRNAEARRTKRAEDPEFRFKEWVSSIVRSRAWIREHRVQHTCSTCLVPRLGSAYKLWWASHDGKHYQCGPCYLNGSNIMPEGYEDVSSMAELRKRMDELGH</sequence>
<gene>
    <name evidence="1" type="ORF">M436DRAFT_72125</name>
</gene>
<organism evidence="1 2">
    <name type="scientific">Aureobasidium namibiae CBS 147.97</name>
    <dbReference type="NCBI Taxonomy" id="1043004"/>
    <lineage>
        <taxon>Eukaryota</taxon>
        <taxon>Fungi</taxon>
        <taxon>Dikarya</taxon>
        <taxon>Ascomycota</taxon>
        <taxon>Pezizomycotina</taxon>
        <taxon>Dothideomycetes</taxon>
        <taxon>Dothideomycetidae</taxon>
        <taxon>Dothideales</taxon>
        <taxon>Saccotheciaceae</taxon>
        <taxon>Aureobasidium</taxon>
    </lineage>
</organism>
<dbReference type="OrthoDB" id="3937726at2759"/>
<dbReference type="RefSeq" id="XP_013428179.1">
    <property type="nucleotide sequence ID" value="XM_013572725.1"/>
</dbReference>
<proteinExistence type="predicted"/>
<dbReference type="EMBL" id="KL584708">
    <property type="protein sequence ID" value="KEQ73716.1"/>
    <property type="molecule type" value="Genomic_DNA"/>
</dbReference>
<accession>A0A074XGK1</accession>
<keyword evidence="2" id="KW-1185">Reference proteome</keyword>
<evidence type="ECO:0000313" key="2">
    <source>
        <dbReference type="Proteomes" id="UP000027730"/>
    </source>
</evidence>
<evidence type="ECO:0000313" key="1">
    <source>
        <dbReference type="EMBL" id="KEQ73716.1"/>
    </source>
</evidence>
<reference evidence="1 2" key="1">
    <citation type="journal article" date="2014" name="BMC Genomics">
        <title>Genome sequencing of four Aureobasidium pullulans varieties: biotechnological potential, stress tolerance, and description of new species.</title>
        <authorList>
            <person name="Gostin Ar C."/>
            <person name="Ohm R.A."/>
            <person name="Kogej T."/>
            <person name="Sonjak S."/>
            <person name="Turk M."/>
            <person name="Zajc J."/>
            <person name="Zalar P."/>
            <person name="Grube M."/>
            <person name="Sun H."/>
            <person name="Han J."/>
            <person name="Sharma A."/>
            <person name="Chiniquy J."/>
            <person name="Ngan C.Y."/>
            <person name="Lipzen A."/>
            <person name="Barry K."/>
            <person name="Grigoriev I.V."/>
            <person name="Gunde-Cimerman N."/>
        </authorList>
    </citation>
    <scope>NUCLEOTIDE SEQUENCE [LARGE SCALE GENOMIC DNA]</scope>
    <source>
        <strain evidence="1 2">CBS 147.97</strain>
    </source>
</reference>
<dbReference type="STRING" id="1043004.A0A074XGK1"/>
<dbReference type="Proteomes" id="UP000027730">
    <property type="component" value="Unassembled WGS sequence"/>
</dbReference>
<name>A0A074XGK1_9PEZI</name>
<dbReference type="HOGENOM" id="CLU_1408473_0_0_1"/>
<protein>
    <submittedName>
        <fullName evidence="1">Uncharacterized protein</fullName>
    </submittedName>
</protein>